<gene>
    <name evidence="2" type="ORF">TraAM80_09496</name>
</gene>
<keyword evidence="1" id="KW-0472">Membrane</keyword>
<reference evidence="2 3" key="1">
    <citation type="journal article" date="2018" name="BMC Genomics">
        <title>Genomic comparison of Trypanosoma conorhini and Trypanosoma rangeli to Trypanosoma cruzi strains of high and low virulence.</title>
        <authorList>
            <person name="Bradwell K.R."/>
            <person name="Koparde V.N."/>
            <person name="Matveyev A.V."/>
            <person name="Serrano M.G."/>
            <person name="Alves J.M."/>
            <person name="Parikh H."/>
            <person name="Huang B."/>
            <person name="Lee V."/>
            <person name="Espinosa-Alvarez O."/>
            <person name="Ortiz P.A."/>
            <person name="Costa-Martins A.G."/>
            <person name="Teixeira M.M."/>
            <person name="Buck G.A."/>
        </authorList>
    </citation>
    <scope>NUCLEOTIDE SEQUENCE [LARGE SCALE GENOMIC DNA]</scope>
    <source>
        <strain evidence="2 3">AM80</strain>
    </source>
</reference>
<keyword evidence="1" id="KW-0812">Transmembrane</keyword>
<evidence type="ECO:0000256" key="1">
    <source>
        <dbReference type="SAM" id="Phobius"/>
    </source>
</evidence>
<evidence type="ECO:0008006" key="4">
    <source>
        <dbReference type="Google" id="ProtNLM"/>
    </source>
</evidence>
<evidence type="ECO:0000313" key="2">
    <source>
        <dbReference type="EMBL" id="RNE97129.1"/>
    </source>
</evidence>
<accession>A0A422MVB4</accession>
<dbReference type="RefSeq" id="XP_029233971.1">
    <property type="nucleotide sequence ID" value="XM_029386175.1"/>
</dbReference>
<dbReference type="Proteomes" id="UP000283634">
    <property type="component" value="Unassembled WGS sequence"/>
</dbReference>
<feature type="non-terminal residue" evidence="2">
    <location>
        <position position="1"/>
    </location>
</feature>
<sequence length="158" mass="17444">PTTTPLRTYISACVHRFLVRVGAFLRPSLAMPRLVTDAFHHTESSTSCWSLHAAIIYLFIVRKARQTRVTAMRPSLLATVPLLLLLLLCCTTGRLTAARHRCMFNEIMARSDSRPAKMVLKLPPKGPEYLASVHRLHRSGGDGEVGTHPHRGVQAGPG</sequence>
<dbReference type="AlphaFoldDB" id="A0A422MVB4"/>
<protein>
    <recommendedName>
        <fullName evidence="4">Leishmanolysin-like peptidase</fullName>
    </recommendedName>
</protein>
<proteinExistence type="predicted"/>
<organism evidence="2 3">
    <name type="scientific">Trypanosoma rangeli</name>
    <dbReference type="NCBI Taxonomy" id="5698"/>
    <lineage>
        <taxon>Eukaryota</taxon>
        <taxon>Discoba</taxon>
        <taxon>Euglenozoa</taxon>
        <taxon>Kinetoplastea</taxon>
        <taxon>Metakinetoplastina</taxon>
        <taxon>Trypanosomatida</taxon>
        <taxon>Trypanosomatidae</taxon>
        <taxon>Trypanosoma</taxon>
        <taxon>Herpetosoma</taxon>
    </lineage>
</organism>
<name>A0A422MVB4_TRYRA</name>
<keyword evidence="3" id="KW-1185">Reference proteome</keyword>
<dbReference type="EMBL" id="MKGL01000597">
    <property type="protein sequence ID" value="RNE97129.1"/>
    <property type="molecule type" value="Genomic_DNA"/>
</dbReference>
<keyword evidence="1" id="KW-1133">Transmembrane helix</keyword>
<dbReference type="GeneID" id="40333429"/>
<evidence type="ECO:0000313" key="3">
    <source>
        <dbReference type="Proteomes" id="UP000283634"/>
    </source>
</evidence>
<feature type="transmembrane region" description="Helical" evidence="1">
    <location>
        <begin position="76"/>
        <end position="97"/>
    </location>
</feature>
<comment type="caution">
    <text evidence="2">The sequence shown here is derived from an EMBL/GenBank/DDBJ whole genome shotgun (WGS) entry which is preliminary data.</text>
</comment>